<evidence type="ECO:0000256" key="2">
    <source>
        <dbReference type="SAM" id="Phobius"/>
    </source>
</evidence>
<name>A0AAE9MIS0_9GAMM</name>
<evidence type="ECO:0000313" key="3">
    <source>
        <dbReference type="EMBL" id="USV58555.1"/>
    </source>
</evidence>
<feature type="transmembrane region" description="Helical" evidence="2">
    <location>
        <begin position="16"/>
        <end position="34"/>
    </location>
</feature>
<accession>A0AAE9MIS0</accession>
<keyword evidence="2" id="KW-0812">Transmembrane</keyword>
<gene>
    <name evidence="3" type="ORF">NHF51_05200</name>
</gene>
<dbReference type="RefSeq" id="WP_252995783.1">
    <property type="nucleotide sequence ID" value="NZ_CP099717.1"/>
</dbReference>
<evidence type="ECO:0000313" key="4">
    <source>
        <dbReference type="Proteomes" id="UP001056890"/>
    </source>
</evidence>
<keyword evidence="2" id="KW-1133">Transmembrane helix</keyword>
<sequence length="127" mass="13664">MGEATHQRILSTLNPLFALQSVATIIILFSLVGIFTRPPNLLAAFWPANAVLLGIMLRYPPLASPPGWLGGLIGYLLAALFTQDPPLRALYLAKHNGRNRVEQHRDEAPNGQPGEAAASPDAEPHAP</sequence>
<organism evidence="3 4">
    <name type="scientific">Aeromonas encheleia</name>
    <dbReference type="NCBI Taxonomy" id="73010"/>
    <lineage>
        <taxon>Bacteria</taxon>
        <taxon>Pseudomonadati</taxon>
        <taxon>Pseudomonadota</taxon>
        <taxon>Gammaproteobacteria</taxon>
        <taxon>Aeromonadales</taxon>
        <taxon>Aeromonadaceae</taxon>
        <taxon>Aeromonas</taxon>
    </lineage>
</organism>
<reference evidence="3" key="1">
    <citation type="submission" date="2022-06" db="EMBL/GenBank/DDBJ databases">
        <title>Complete Genome of Aeromonas sp. Strain SOD01 Isolated from an Urban Freshwater Stream.</title>
        <authorList>
            <person name="Williams L.E."/>
            <person name="Brysgel T."/>
            <person name="Capestro E.M."/>
            <person name="Foltz G.V."/>
            <person name="Gardner A.E."/>
            <person name="Ingrassia J."/>
            <person name="Peterson E."/>
            <person name="Arruda J."/>
            <person name="Flaherty I."/>
            <person name="Hunt M."/>
            <person name="Pappas G."/>
            <person name="Ramsaran S."/>
            <person name="Rocha M."/>
        </authorList>
    </citation>
    <scope>NUCLEOTIDE SEQUENCE</scope>
    <source>
        <strain evidence="3">SOD01</strain>
    </source>
</reference>
<feature type="region of interest" description="Disordered" evidence="1">
    <location>
        <begin position="100"/>
        <end position="127"/>
    </location>
</feature>
<dbReference type="EMBL" id="CP099717">
    <property type="protein sequence ID" value="USV58555.1"/>
    <property type="molecule type" value="Genomic_DNA"/>
</dbReference>
<dbReference type="Proteomes" id="UP001056890">
    <property type="component" value="Chromosome"/>
</dbReference>
<keyword evidence="4" id="KW-1185">Reference proteome</keyword>
<proteinExistence type="predicted"/>
<protein>
    <submittedName>
        <fullName evidence="3">Uncharacterized protein</fullName>
    </submittedName>
</protein>
<dbReference type="AlphaFoldDB" id="A0AAE9MIS0"/>
<feature type="transmembrane region" description="Helical" evidence="2">
    <location>
        <begin position="65"/>
        <end position="82"/>
    </location>
</feature>
<evidence type="ECO:0000256" key="1">
    <source>
        <dbReference type="SAM" id="MobiDB-lite"/>
    </source>
</evidence>
<keyword evidence="2" id="KW-0472">Membrane</keyword>